<feature type="compositionally biased region" description="Pro residues" evidence="1">
    <location>
        <begin position="213"/>
        <end position="222"/>
    </location>
</feature>
<reference evidence="2" key="1">
    <citation type="submission" date="2022-11" db="EMBL/GenBank/DDBJ databases">
        <title>Isolation and characterization of PLA-degrading bacterium Massilia sp. from Antarctic soil.</title>
        <authorList>
            <person name="Sato K."/>
            <person name="Gomez-Fuentes C."/>
            <person name="Ahmad S.A."/>
            <person name="Zulkharnain A."/>
        </authorList>
    </citation>
    <scope>NUCLEOTIDE SEQUENCE</scope>
    <source>
        <strain evidence="2">N-3</strain>
    </source>
</reference>
<dbReference type="Proteomes" id="UP001163336">
    <property type="component" value="Chromosome"/>
</dbReference>
<feature type="compositionally biased region" description="Pro residues" evidence="1">
    <location>
        <begin position="191"/>
        <end position="203"/>
    </location>
</feature>
<dbReference type="EMBL" id="AP026966">
    <property type="protein sequence ID" value="BDT56633.1"/>
    <property type="molecule type" value="Genomic_DNA"/>
</dbReference>
<accession>A0ABM8C0F0</accession>
<organism evidence="2 3">
    <name type="scientific">Massilia varians</name>
    <dbReference type="NCBI Taxonomy" id="457921"/>
    <lineage>
        <taxon>Bacteria</taxon>
        <taxon>Pseudomonadati</taxon>
        <taxon>Pseudomonadota</taxon>
        <taxon>Betaproteobacteria</taxon>
        <taxon>Burkholderiales</taxon>
        <taxon>Oxalobacteraceae</taxon>
        <taxon>Telluria group</taxon>
        <taxon>Massilia</taxon>
    </lineage>
</organism>
<keyword evidence="3" id="KW-1185">Reference proteome</keyword>
<feature type="region of interest" description="Disordered" evidence="1">
    <location>
        <begin position="166"/>
        <end position="239"/>
    </location>
</feature>
<gene>
    <name evidence="2" type="ORF">MasN3_01270</name>
</gene>
<sequence length="239" mass="25062">MAARAGSVGNASLEKIETAFANALVPLYGGGQSATEIAASLAKAKADLAGNVRIELVNPTKESFDDWNDPVLQAALKTGSRRVIRNSNLPFLSPGMDEVKANSGQNRQDANLIKLRITHGYMPKVPVVSNIYKVYLKWLDPKSDSFHTKLVESGRIPVVTHVTMQMQSHPIESDNPVSLPGAGNGGQPADPGDPPVANTPPPECGTLSCHPSQPKPSPPVDPGGPCSGTDCPVCEGPSA</sequence>
<name>A0ABM8C0F0_9BURK</name>
<protein>
    <submittedName>
        <fullName evidence="2">Uncharacterized protein</fullName>
    </submittedName>
</protein>
<proteinExistence type="predicted"/>
<evidence type="ECO:0000313" key="2">
    <source>
        <dbReference type="EMBL" id="BDT56633.1"/>
    </source>
</evidence>
<evidence type="ECO:0000313" key="3">
    <source>
        <dbReference type="Proteomes" id="UP001163336"/>
    </source>
</evidence>
<evidence type="ECO:0000256" key="1">
    <source>
        <dbReference type="SAM" id="MobiDB-lite"/>
    </source>
</evidence>